<comment type="subcellular location">
    <subcellularLocation>
        <location evidence="1">Cell membrane</location>
        <topology evidence="1">Multi-pass membrane protein</topology>
    </subcellularLocation>
</comment>
<evidence type="ECO:0000313" key="9">
    <source>
        <dbReference type="EMBL" id="CAA9488781.1"/>
    </source>
</evidence>
<protein>
    <recommendedName>
        <fullName evidence="8">Phosphatidic acid phosphatase type 2/haloperoxidase domain-containing protein</fullName>
    </recommendedName>
</protein>
<dbReference type="GO" id="GO:0005886">
    <property type="term" value="C:plasma membrane"/>
    <property type="evidence" value="ECO:0007669"/>
    <property type="project" value="UniProtKB-SubCell"/>
</dbReference>
<dbReference type="SUPFAM" id="SSF48317">
    <property type="entry name" value="Acid phosphatase/Vanadium-dependent haloperoxidase"/>
    <property type="match status" value="1"/>
</dbReference>
<feature type="region of interest" description="Disordered" evidence="7">
    <location>
        <begin position="1"/>
        <end position="23"/>
    </location>
</feature>
<evidence type="ECO:0000256" key="7">
    <source>
        <dbReference type="SAM" id="MobiDB-lite"/>
    </source>
</evidence>
<keyword evidence="5" id="KW-1133">Transmembrane helix</keyword>
<dbReference type="EMBL" id="CADCVV010000047">
    <property type="protein sequence ID" value="CAA9488781.1"/>
    <property type="molecule type" value="Genomic_DNA"/>
</dbReference>
<dbReference type="AlphaFoldDB" id="A0A6J4S3V7"/>
<name>A0A6J4S3V7_9ACTN</name>
<evidence type="ECO:0000256" key="4">
    <source>
        <dbReference type="ARBA" id="ARBA00022801"/>
    </source>
</evidence>
<dbReference type="InterPro" id="IPR036938">
    <property type="entry name" value="PAP2/HPO_sf"/>
</dbReference>
<dbReference type="Gene3D" id="1.20.144.10">
    <property type="entry name" value="Phosphatidic acid phosphatase type 2/haloperoxidase"/>
    <property type="match status" value="1"/>
</dbReference>
<dbReference type="SMART" id="SM00014">
    <property type="entry name" value="acidPPc"/>
    <property type="match status" value="1"/>
</dbReference>
<keyword evidence="6" id="KW-0472">Membrane</keyword>
<dbReference type="GO" id="GO:0016787">
    <property type="term" value="F:hydrolase activity"/>
    <property type="evidence" value="ECO:0007669"/>
    <property type="project" value="UniProtKB-KW"/>
</dbReference>
<sequence>MDEPETIPYPGTESEDAPRPETLEEEAGRRLLVSFDRLTRLDLALLRILRTRGHARPVEVVVLRYTRWGEHAALWHAIAVLGAVFDRGQRRVYVRAIGTIMLTQAANFVAKTIISRARPLLEDLPPLSPTISGLSTPSAHASTSAAAASALGEALPRPALRLAALVMAVSRPYIGVHFPSDTVAGIALGAVVARGTRRTHAKLARR</sequence>
<organism evidence="9">
    <name type="scientific">uncultured Solirubrobacterales bacterium</name>
    <dbReference type="NCBI Taxonomy" id="768556"/>
    <lineage>
        <taxon>Bacteria</taxon>
        <taxon>Bacillati</taxon>
        <taxon>Actinomycetota</taxon>
        <taxon>Thermoleophilia</taxon>
        <taxon>Solirubrobacterales</taxon>
        <taxon>environmental samples</taxon>
    </lineage>
</organism>
<proteinExistence type="predicted"/>
<dbReference type="PANTHER" id="PTHR14969:SF62">
    <property type="entry name" value="DECAPRENYLPHOSPHORYL-5-PHOSPHORIBOSE PHOSPHATASE RV3807C-RELATED"/>
    <property type="match status" value="1"/>
</dbReference>
<evidence type="ECO:0000256" key="2">
    <source>
        <dbReference type="ARBA" id="ARBA00022475"/>
    </source>
</evidence>
<gene>
    <name evidence="9" type="ORF">AVDCRST_MAG17-648</name>
</gene>
<keyword evidence="4" id="KW-0378">Hydrolase</keyword>
<evidence type="ECO:0000256" key="1">
    <source>
        <dbReference type="ARBA" id="ARBA00004651"/>
    </source>
</evidence>
<dbReference type="Pfam" id="PF01569">
    <property type="entry name" value="PAP2"/>
    <property type="match status" value="1"/>
</dbReference>
<dbReference type="InterPro" id="IPR000326">
    <property type="entry name" value="PAP2/HPO"/>
</dbReference>
<keyword evidence="3" id="KW-0812">Transmembrane</keyword>
<evidence type="ECO:0000256" key="5">
    <source>
        <dbReference type="ARBA" id="ARBA00022989"/>
    </source>
</evidence>
<evidence type="ECO:0000256" key="3">
    <source>
        <dbReference type="ARBA" id="ARBA00022692"/>
    </source>
</evidence>
<reference evidence="9" key="1">
    <citation type="submission" date="2020-02" db="EMBL/GenBank/DDBJ databases">
        <authorList>
            <person name="Meier V. D."/>
        </authorList>
    </citation>
    <scope>NUCLEOTIDE SEQUENCE</scope>
    <source>
        <strain evidence="9">AVDCRST_MAG17</strain>
    </source>
</reference>
<evidence type="ECO:0000259" key="8">
    <source>
        <dbReference type="SMART" id="SM00014"/>
    </source>
</evidence>
<evidence type="ECO:0000256" key="6">
    <source>
        <dbReference type="ARBA" id="ARBA00023136"/>
    </source>
</evidence>
<keyword evidence="2" id="KW-1003">Cell membrane</keyword>
<accession>A0A6J4S3V7</accession>
<dbReference type="PANTHER" id="PTHR14969">
    <property type="entry name" value="SPHINGOSINE-1-PHOSPHATE PHOSPHOHYDROLASE"/>
    <property type="match status" value="1"/>
</dbReference>
<feature type="domain" description="Phosphatidic acid phosphatase type 2/haloperoxidase" evidence="8">
    <location>
        <begin position="92"/>
        <end position="197"/>
    </location>
</feature>